<dbReference type="PANTHER" id="PTHR23315">
    <property type="entry name" value="U BOX DOMAIN-CONTAINING"/>
    <property type="match status" value="1"/>
</dbReference>
<dbReference type="EnsemblPlants" id="AES63659">
    <property type="protein sequence ID" value="AES63659"/>
    <property type="gene ID" value="MTR_2g011140"/>
</dbReference>
<dbReference type="InterPro" id="IPR011989">
    <property type="entry name" value="ARM-like"/>
</dbReference>
<keyword evidence="8" id="KW-0436">Ligase</keyword>
<evidence type="ECO:0000313" key="7">
    <source>
        <dbReference type="EMBL" id="AES63659.1"/>
    </source>
</evidence>
<proteinExistence type="predicted"/>
<keyword evidence="5" id="KW-0833">Ubl conjugation pathway</keyword>
<dbReference type="EMBL" id="PSQE01000002">
    <property type="protein sequence ID" value="RHN71795.1"/>
    <property type="molecule type" value="Genomic_DNA"/>
</dbReference>
<dbReference type="GO" id="GO:0016567">
    <property type="term" value="P:protein ubiquitination"/>
    <property type="evidence" value="ECO:0007669"/>
    <property type="project" value="UniProtKB-UniPathway"/>
</dbReference>
<reference evidence="9" key="3">
    <citation type="submission" date="2015-04" db="UniProtKB">
        <authorList>
            <consortium name="EnsemblPlants"/>
        </authorList>
    </citation>
    <scope>IDENTIFICATION</scope>
    <source>
        <strain evidence="9">cv. Jemalong A17</strain>
    </source>
</reference>
<dbReference type="FunFam" id="3.30.40.10:FF:000442">
    <property type="entry name" value="RING-type E3 ubiquitin transferase"/>
    <property type="match status" value="1"/>
</dbReference>
<dbReference type="Proteomes" id="UP000002051">
    <property type="component" value="Chromosome 2"/>
</dbReference>
<feature type="domain" description="U-box" evidence="6">
    <location>
        <begin position="14"/>
        <end position="88"/>
    </location>
</feature>
<dbReference type="PANTHER" id="PTHR23315:SF112">
    <property type="entry name" value="U-BOX DOMAIN-CONTAINING PROTEIN 8"/>
    <property type="match status" value="1"/>
</dbReference>
<dbReference type="STRING" id="3880.G7IK49"/>
<evidence type="ECO:0000259" key="6">
    <source>
        <dbReference type="PROSITE" id="PS51698"/>
    </source>
</evidence>
<protein>
    <recommendedName>
        <fullName evidence="3">RING-type E3 ubiquitin transferase</fullName>
        <ecNumber evidence="3">2.3.2.27</ecNumber>
    </recommendedName>
</protein>
<dbReference type="Gramene" id="rna7430">
    <property type="protein sequence ID" value="RHN71795.1"/>
    <property type="gene ID" value="gene7430"/>
</dbReference>
<dbReference type="SUPFAM" id="SSF48371">
    <property type="entry name" value="ARM repeat"/>
    <property type="match status" value="1"/>
</dbReference>
<keyword evidence="8" id="KW-0012">Acyltransferase</keyword>
<dbReference type="eggNOG" id="KOG0167">
    <property type="taxonomic scope" value="Eukaryota"/>
</dbReference>
<evidence type="ECO:0000256" key="4">
    <source>
        <dbReference type="ARBA" id="ARBA00022679"/>
    </source>
</evidence>
<dbReference type="GO" id="GO:0016874">
    <property type="term" value="F:ligase activity"/>
    <property type="evidence" value="ECO:0007669"/>
    <property type="project" value="UniProtKB-KW"/>
</dbReference>
<gene>
    <name evidence="9" type="primary">11425150</name>
    <name evidence="7" type="ordered locus">MTR_2g011140</name>
    <name evidence="8" type="ORF">MtrunA17_Chr2g0280671</name>
</gene>
<evidence type="ECO:0000256" key="2">
    <source>
        <dbReference type="ARBA" id="ARBA00004906"/>
    </source>
</evidence>
<dbReference type="InterPro" id="IPR045210">
    <property type="entry name" value="RING-Ubox_PUB"/>
</dbReference>
<dbReference type="UniPathway" id="UPA00143"/>
<dbReference type="GO" id="GO:0061630">
    <property type="term" value="F:ubiquitin protein ligase activity"/>
    <property type="evidence" value="ECO:0007669"/>
    <property type="project" value="UniProtKB-EC"/>
</dbReference>
<dbReference type="InterPro" id="IPR013083">
    <property type="entry name" value="Znf_RING/FYVE/PHD"/>
</dbReference>
<evidence type="ECO:0000313" key="10">
    <source>
        <dbReference type="Proteomes" id="UP000002051"/>
    </source>
</evidence>
<dbReference type="SMART" id="SM00504">
    <property type="entry name" value="Ubox"/>
    <property type="match status" value="1"/>
</dbReference>
<dbReference type="PROSITE" id="PS51698">
    <property type="entry name" value="U_BOX"/>
    <property type="match status" value="1"/>
</dbReference>
<dbReference type="Proteomes" id="UP000265566">
    <property type="component" value="Chromosome 2"/>
</dbReference>
<dbReference type="EC" id="2.3.2.27" evidence="3"/>
<name>G7IK49_MEDTR</name>
<dbReference type="GO" id="GO:0005737">
    <property type="term" value="C:cytoplasm"/>
    <property type="evidence" value="ECO:0000318"/>
    <property type="project" value="GO_Central"/>
</dbReference>
<reference evidence="7 10" key="2">
    <citation type="journal article" date="2014" name="BMC Genomics">
        <title>An improved genome release (version Mt4.0) for the model legume Medicago truncatula.</title>
        <authorList>
            <person name="Tang H."/>
            <person name="Krishnakumar V."/>
            <person name="Bidwell S."/>
            <person name="Rosen B."/>
            <person name="Chan A."/>
            <person name="Zhou S."/>
            <person name="Gentzbittel L."/>
            <person name="Childs K.L."/>
            <person name="Yandell M."/>
            <person name="Gundlach H."/>
            <person name="Mayer K.F."/>
            <person name="Schwartz D.C."/>
            <person name="Town C.D."/>
        </authorList>
    </citation>
    <scope>GENOME REANNOTATION</scope>
    <source>
        <strain evidence="9 10">cv. Jemalong A17</strain>
    </source>
</reference>
<keyword evidence="10" id="KW-1185">Reference proteome</keyword>
<reference evidence="11" key="4">
    <citation type="journal article" date="2018" name="Nat. Plants">
        <title>Whole-genome landscape of Medicago truncatula symbiotic genes.</title>
        <authorList>
            <person name="Pecrix Y."/>
            <person name="Staton S.E."/>
            <person name="Sallet E."/>
            <person name="Lelandais-Briere C."/>
            <person name="Moreau S."/>
            <person name="Carrere S."/>
            <person name="Blein T."/>
            <person name="Jardinaud M.F."/>
            <person name="Latrasse D."/>
            <person name="Zouine M."/>
            <person name="Zahm M."/>
            <person name="Kreplak J."/>
            <person name="Mayjonade B."/>
            <person name="Satge C."/>
            <person name="Perez M."/>
            <person name="Cauet S."/>
            <person name="Marande W."/>
            <person name="Chantry-Darmon C."/>
            <person name="Lopez-Roques C."/>
            <person name="Bouchez O."/>
            <person name="Berard A."/>
            <person name="Debelle F."/>
            <person name="Munos S."/>
            <person name="Bendahmane A."/>
            <person name="Berges H."/>
            <person name="Niebel A."/>
            <person name="Buitink J."/>
            <person name="Frugier F."/>
            <person name="Benhamed M."/>
            <person name="Crespi M."/>
            <person name="Gouzy J."/>
            <person name="Gamas P."/>
        </authorList>
    </citation>
    <scope>NUCLEOTIDE SEQUENCE [LARGE SCALE GENOMIC DNA]</scope>
    <source>
        <strain evidence="11">cv. Jemalong A17</strain>
    </source>
</reference>
<reference evidence="8" key="5">
    <citation type="journal article" date="2018" name="Nat. Plants">
        <title>Whole-genome landscape of Medicago truncatula symbiotic genes.</title>
        <authorList>
            <person name="Pecrix Y."/>
            <person name="Gamas P."/>
            <person name="Carrere S."/>
        </authorList>
    </citation>
    <scope>NUCLEOTIDE SEQUENCE</scope>
    <source>
        <tissue evidence="8">Leaves</tissue>
    </source>
</reference>
<reference evidence="7 10" key="1">
    <citation type="journal article" date="2011" name="Nature">
        <title>The Medicago genome provides insight into the evolution of rhizobial symbioses.</title>
        <authorList>
            <person name="Young N.D."/>
            <person name="Debelle F."/>
            <person name="Oldroyd G.E."/>
            <person name="Geurts R."/>
            <person name="Cannon S.B."/>
            <person name="Udvardi M.K."/>
            <person name="Benedito V.A."/>
            <person name="Mayer K.F."/>
            <person name="Gouzy J."/>
            <person name="Schoof H."/>
            <person name="Van de Peer Y."/>
            <person name="Proost S."/>
            <person name="Cook D.R."/>
            <person name="Meyers B.C."/>
            <person name="Spannagl M."/>
            <person name="Cheung F."/>
            <person name="De Mita S."/>
            <person name="Krishnakumar V."/>
            <person name="Gundlach H."/>
            <person name="Zhou S."/>
            <person name="Mudge J."/>
            <person name="Bharti A.K."/>
            <person name="Murray J.D."/>
            <person name="Naoumkina M.A."/>
            <person name="Rosen B."/>
            <person name="Silverstein K.A."/>
            <person name="Tang H."/>
            <person name="Rombauts S."/>
            <person name="Zhao P.X."/>
            <person name="Zhou P."/>
            <person name="Barbe V."/>
            <person name="Bardou P."/>
            <person name="Bechner M."/>
            <person name="Bellec A."/>
            <person name="Berger A."/>
            <person name="Berges H."/>
            <person name="Bidwell S."/>
            <person name="Bisseling T."/>
            <person name="Choisne N."/>
            <person name="Couloux A."/>
            <person name="Denny R."/>
            <person name="Deshpande S."/>
            <person name="Dai X."/>
            <person name="Doyle J.J."/>
            <person name="Dudez A.M."/>
            <person name="Farmer A.D."/>
            <person name="Fouteau S."/>
            <person name="Franken C."/>
            <person name="Gibelin C."/>
            <person name="Gish J."/>
            <person name="Goldstein S."/>
            <person name="Gonzalez A.J."/>
            <person name="Green P.J."/>
            <person name="Hallab A."/>
            <person name="Hartog M."/>
            <person name="Hua A."/>
            <person name="Humphray S.J."/>
            <person name="Jeong D.H."/>
            <person name="Jing Y."/>
            <person name="Jocker A."/>
            <person name="Kenton S.M."/>
            <person name="Kim D.J."/>
            <person name="Klee K."/>
            <person name="Lai H."/>
            <person name="Lang C."/>
            <person name="Lin S."/>
            <person name="Macmil S.L."/>
            <person name="Magdelenat G."/>
            <person name="Matthews L."/>
            <person name="McCorrison J."/>
            <person name="Monaghan E.L."/>
            <person name="Mun J.H."/>
            <person name="Najar F.Z."/>
            <person name="Nicholson C."/>
            <person name="Noirot C."/>
            <person name="O'Bleness M."/>
            <person name="Paule C.R."/>
            <person name="Poulain J."/>
            <person name="Prion F."/>
            <person name="Qin B."/>
            <person name="Qu C."/>
            <person name="Retzel E.F."/>
            <person name="Riddle C."/>
            <person name="Sallet E."/>
            <person name="Samain S."/>
            <person name="Samson N."/>
            <person name="Sanders I."/>
            <person name="Saurat O."/>
            <person name="Scarpelli C."/>
            <person name="Schiex T."/>
            <person name="Segurens B."/>
            <person name="Severin A.J."/>
            <person name="Sherrier D.J."/>
            <person name="Shi R."/>
            <person name="Sims S."/>
            <person name="Singer S.R."/>
            <person name="Sinharoy S."/>
            <person name="Sterck L."/>
            <person name="Viollet A."/>
            <person name="Wang B.B."/>
            <person name="Wang K."/>
            <person name="Wang M."/>
            <person name="Wang X."/>
            <person name="Warfsmann J."/>
            <person name="Weissenbach J."/>
            <person name="White D.D."/>
            <person name="White J.D."/>
            <person name="Wiley G.B."/>
            <person name="Wincker P."/>
            <person name="Xing Y."/>
            <person name="Yang L."/>
            <person name="Yao Z."/>
            <person name="Ying F."/>
            <person name="Zhai J."/>
            <person name="Zhou L."/>
            <person name="Zuber A."/>
            <person name="Denarie J."/>
            <person name="Dixon R.A."/>
            <person name="May G.D."/>
            <person name="Schwartz D.C."/>
            <person name="Rogers J."/>
            <person name="Quetier F."/>
            <person name="Town C.D."/>
            <person name="Roe B.A."/>
        </authorList>
    </citation>
    <scope>NUCLEOTIDE SEQUENCE [LARGE SCALE GENOMIC DNA]</scope>
    <source>
        <strain evidence="7">A17</strain>
        <strain evidence="9 10">cv. Jemalong A17</strain>
    </source>
</reference>
<dbReference type="Pfam" id="PF25598">
    <property type="entry name" value="ARM_PUB"/>
    <property type="match status" value="1"/>
</dbReference>
<organism evidence="7 10">
    <name type="scientific">Medicago truncatula</name>
    <name type="common">Barrel medic</name>
    <name type="synonym">Medicago tribuloides</name>
    <dbReference type="NCBI Taxonomy" id="3880"/>
    <lineage>
        <taxon>Eukaryota</taxon>
        <taxon>Viridiplantae</taxon>
        <taxon>Streptophyta</taxon>
        <taxon>Embryophyta</taxon>
        <taxon>Tracheophyta</taxon>
        <taxon>Spermatophyta</taxon>
        <taxon>Magnoliopsida</taxon>
        <taxon>eudicotyledons</taxon>
        <taxon>Gunneridae</taxon>
        <taxon>Pentapetalae</taxon>
        <taxon>rosids</taxon>
        <taxon>fabids</taxon>
        <taxon>Fabales</taxon>
        <taxon>Fabaceae</taxon>
        <taxon>Papilionoideae</taxon>
        <taxon>50 kb inversion clade</taxon>
        <taxon>NPAAA clade</taxon>
        <taxon>Hologalegina</taxon>
        <taxon>IRL clade</taxon>
        <taxon>Trifolieae</taxon>
        <taxon>Medicago</taxon>
    </lineage>
</organism>
<dbReference type="Gene3D" id="1.25.10.10">
    <property type="entry name" value="Leucine-rich Repeat Variant"/>
    <property type="match status" value="1"/>
</dbReference>
<dbReference type="HOGENOM" id="CLU_006348_0_0_1"/>
<evidence type="ECO:0000313" key="9">
    <source>
        <dbReference type="EnsemblPlants" id="AES63659"/>
    </source>
</evidence>
<comment type="catalytic activity">
    <reaction evidence="1">
        <text>S-ubiquitinyl-[E2 ubiquitin-conjugating enzyme]-L-cysteine + [acceptor protein]-L-lysine = [E2 ubiquitin-conjugating enzyme]-L-cysteine + N(6)-ubiquitinyl-[acceptor protein]-L-lysine.</text>
        <dbReference type="EC" id="2.3.2.27"/>
    </reaction>
</comment>
<dbReference type="InterPro" id="IPR058678">
    <property type="entry name" value="ARM_PUB"/>
</dbReference>
<evidence type="ECO:0000256" key="5">
    <source>
        <dbReference type="ARBA" id="ARBA00022786"/>
    </source>
</evidence>
<dbReference type="EMBL" id="CM001218">
    <property type="protein sequence ID" value="AES63659.1"/>
    <property type="molecule type" value="Genomic_DNA"/>
</dbReference>
<comment type="pathway">
    <text evidence="2">Protein modification; protein ubiquitination.</text>
</comment>
<dbReference type="OMA" id="CVDSDEP"/>
<accession>G7IK49</accession>
<evidence type="ECO:0000256" key="3">
    <source>
        <dbReference type="ARBA" id="ARBA00012483"/>
    </source>
</evidence>
<sequence length="383" mass="42163">MTSAAAEQLLVAEQLIEHLKCPISLEIMSDPVILSSGQTFDRSSIQQWLDLGHRKCPITKFPLLHTYLIPNHALRAIISSFAPPPPETLPHPPPLQTEAPTLTLTQTLVSALTSDEAPTKYKLESLNKLFFLSKHDPLFRRNITDAPVIPVVFSCLANETLRHKALALLLNISLEDENKVGLMAEGILDRLIPILSSEVSDCSAVAATLITSLALLELNRATIGAYPHAIESLVSLVRDGVGREKKEAATALYTLCRFPNNRVTVVACGAVPVLLRRLDAGLERCVEVIGLLAERKEAIEEMEKFGGCVEVLAGVLKNRTRTKRGVEFALLALKYLCCNSEESVTEAVRAGVFESCMELMQHDSVRVRENASYLILVLRSRKQ</sequence>
<dbReference type="InterPro" id="IPR016024">
    <property type="entry name" value="ARM-type_fold"/>
</dbReference>
<dbReference type="Pfam" id="PF04564">
    <property type="entry name" value="U-box"/>
    <property type="match status" value="1"/>
</dbReference>
<dbReference type="Gene3D" id="3.30.40.10">
    <property type="entry name" value="Zinc/RING finger domain, C3HC4 (zinc finger)"/>
    <property type="match status" value="1"/>
</dbReference>
<dbReference type="SUPFAM" id="SSF57850">
    <property type="entry name" value="RING/U-box"/>
    <property type="match status" value="1"/>
</dbReference>
<dbReference type="KEGG" id="mtr:11425150"/>
<dbReference type="GO" id="GO:0005634">
    <property type="term" value="C:nucleus"/>
    <property type="evidence" value="ECO:0000318"/>
    <property type="project" value="GO_Central"/>
</dbReference>
<evidence type="ECO:0000313" key="8">
    <source>
        <dbReference type="EMBL" id="RHN71795.1"/>
    </source>
</evidence>
<dbReference type="InterPro" id="IPR003613">
    <property type="entry name" value="Ubox_domain"/>
</dbReference>
<dbReference type="PaxDb" id="3880-AES63659"/>
<dbReference type="CDD" id="cd16664">
    <property type="entry name" value="RING-Ubox_PUB"/>
    <property type="match status" value="1"/>
</dbReference>
<dbReference type="OrthoDB" id="10064100at2759"/>
<keyword evidence="4 8" id="KW-0808">Transferase</keyword>
<evidence type="ECO:0000256" key="1">
    <source>
        <dbReference type="ARBA" id="ARBA00000900"/>
    </source>
</evidence>
<dbReference type="AlphaFoldDB" id="G7IK49"/>
<evidence type="ECO:0000313" key="11">
    <source>
        <dbReference type="Proteomes" id="UP000265566"/>
    </source>
</evidence>